<dbReference type="InterPro" id="IPR010982">
    <property type="entry name" value="Lambda_DNA-bd_dom_sf"/>
</dbReference>
<evidence type="ECO:0000313" key="6">
    <source>
        <dbReference type="Proteomes" id="UP000199679"/>
    </source>
</evidence>
<dbReference type="GO" id="GO:0003700">
    <property type="term" value="F:DNA-binding transcription factor activity"/>
    <property type="evidence" value="ECO:0007669"/>
    <property type="project" value="TreeGrafter"/>
</dbReference>
<dbReference type="Gene3D" id="1.10.260.40">
    <property type="entry name" value="lambda repressor-like DNA-binding domains"/>
    <property type="match status" value="1"/>
</dbReference>
<dbReference type="RefSeq" id="WP_091375338.1">
    <property type="nucleotide sequence ID" value="NZ_LT629740.1"/>
</dbReference>
<keyword evidence="6" id="KW-1185">Reference proteome</keyword>
<dbReference type="Gene3D" id="3.40.50.2300">
    <property type="match status" value="2"/>
</dbReference>
<dbReference type="PANTHER" id="PTHR30146:SF109">
    <property type="entry name" value="HTH-TYPE TRANSCRIPTIONAL REGULATOR GALS"/>
    <property type="match status" value="1"/>
</dbReference>
<protein>
    <submittedName>
        <fullName evidence="5">Transcriptional regulator, LacI family</fullName>
    </submittedName>
</protein>
<organism evidence="5 6">
    <name type="scientific">Mucilaginibacter mallensis</name>
    <dbReference type="NCBI Taxonomy" id="652787"/>
    <lineage>
        <taxon>Bacteria</taxon>
        <taxon>Pseudomonadati</taxon>
        <taxon>Bacteroidota</taxon>
        <taxon>Sphingobacteriia</taxon>
        <taxon>Sphingobacteriales</taxon>
        <taxon>Sphingobacteriaceae</taxon>
        <taxon>Mucilaginibacter</taxon>
    </lineage>
</organism>
<evidence type="ECO:0000256" key="3">
    <source>
        <dbReference type="ARBA" id="ARBA00023163"/>
    </source>
</evidence>
<dbReference type="SUPFAM" id="SSF47413">
    <property type="entry name" value="lambda repressor-like DNA-binding domains"/>
    <property type="match status" value="1"/>
</dbReference>
<dbReference type="PANTHER" id="PTHR30146">
    <property type="entry name" value="LACI-RELATED TRANSCRIPTIONAL REPRESSOR"/>
    <property type="match status" value="1"/>
</dbReference>
<dbReference type="CDD" id="cd19977">
    <property type="entry name" value="PBP1_EndR-like"/>
    <property type="match status" value="1"/>
</dbReference>
<dbReference type="Pfam" id="PF00356">
    <property type="entry name" value="LacI"/>
    <property type="match status" value="1"/>
</dbReference>
<name>A0A1H2A1N5_MUCMA</name>
<dbReference type="OrthoDB" id="9803256at2"/>
<accession>A0A1H2A1N5</accession>
<dbReference type="Proteomes" id="UP000199679">
    <property type="component" value="Chromosome I"/>
</dbReference>
<dbReference type="SMART" id="SM00354">
    <property type="entry name" value="HTH_LACI"/>
    <property type="match status" value="1"/>
</dbReference>
<evidence type="ECO:0000256" key="1">
    <source>
        <dbReference type="ARBA" id="ARBA00023015"/>
    </source>
</evidence>
<keyword evidence="3" id="KW-0804">Transcription</keyword>
<dbReference type="InterPro" id="IPR000843">
    <property type="entry name" value="HTH_LacI"/>
</dbReference>
<gene>
    <name evidence="5" type="ORF">SAMN05216490_3340</name>
</gene>
<dbReference type="GO" id="GO:0000976">
    <property type="term" value="F:transcription cis-regulatory region binding"/>
    <property type="evidence" value="ECO:0007669"/>
    <property type="project" value="TreeGrafter"/>
</dbReference>
<dbReference type="STRING" id="652787.SAMN05216490_3340"/>
<keyword evidence="2" id="KW-0238">DNA-binding</keyword>
<dbReference type="CDD" id="cd01392">
    <property type="entry name" value="HTH_LacI"/>
    <property type="match status" value="1"/>
</dbReference>
<dbReference type="PROSITE" id="PS50932">
    <property type="entry name" value="HTH_LACI_2"/>
    <property type="match status" value="1"/>
</dbReference>
<dbReference type="Pfam" id="PF13377">
    <property type="entry name" value="Peripla_BP_3"/>
    <property type="match status" value="1"/>
</dbReference>
<reference evidence="5 6" key="1">
    <citation type="submission" date="2016-10" db="EMBL/GenBank/DDBJ databases">
        <authorList>
            <person name="de Groot N.N."/>
        </authorList>
    </citation>
    <scope>NUCLEOTIDE SEQUENCE [LARGE SCALE GENOMIC DNA]</scope>
    <source>
        <strain evidence="5 6">MP1X4</strain>
    </source>
</reference>
<keyword evidence="1" id="KW-0805">Transcription regulation</keyword>
<dbReference type="InterPro" id="IPR028082">
    <property type="entry name" value="Peripla_BP_I"/>
</dbReference>
<evidence type="ECO:0000256" key="2">
    <source>
        <dbReference type="ARBA" id="ARBA00023125"/>
    </source>
</evidence>
<feature type="domain" description="HTH lacI-type" evidence="4">
    <location>
        <begin position="6"/>
        <end position="63"/>
    </location>
</feature>
<evidence type="ECO:0000259" key="4">
    <source>
        <dbReference type="PROSITE" id="PS50932"/>
    </source>
</evidence>
<dbReference type="SUPFAM" id="SSF53822">
    <property type="entry name" value="Periplasmic binding protein-like I"/>
    <property type="match status" value="1"/>
</dbReference>
<dbReference type="AlphaFoldDB" id="A0A1H2A1N5"/>
<dbReference type="EMBL" id="LT629740">
    <property type="protein sequence ID" value="SDT39820.1"/>
    <property type="molecule type" value="Genomic_DNA"/>
</dbReference>
<proteinExistence type="predicted"/>
<dbReference type="InterPro" id="IPR046335">
    <property type="entry name" value="LacI/GalR-like_sensor"/>
</dbReference>
<sequence length="347" mass="39036">MVNKKLSIVDIANQLNISKTTVSFILNGRAKEKRISDELVQKVLKFVEEVGYKPNSLAKSLRTGKSNIIGLMVENISDIFFANIARYIEDRAYKNGYRIIYCSTDNDAAKTKDLINMFRDRHVDGYIIAPPVGVEDDIAALIKDDLPVVLFDRFFPELESSYVVVDNLDATYNATKYFIDHGYKNIAFITFSSHQTQMQARMDGYEKALKEHNLASHIKEVDFYQDPQFIIEPITEFLEKNKGFDAILFGTNRLGVCGLKAMSNLGIKTPDDVAVISFDDNEVFEMYSPSITAIAQPIEEIADNVITILLHKLKTPAGSRQLEQVTLNSELRIRGSSSVDKPLVGSK</sequence>
<evidence type="ECO:0000313" key="5">
    <source>
        <dbReference type="EMBL" id="SDT39820.1"/>
    </source>
</evidence>